<name>A0A4Q2DZR1_ENTCL</name>
<gene>
    <name evidence="3" type="ORF">DM877_25390</name>
</gene>
<evidence type="ECO:0000256" key="1">
    <source>
        <dbReference type="SAM" id="MobiDB-lite"/>
    </source>
</evidence>
<feature type="region of interest" description="Disordered" evidence="1">
    <location>
        <begin position="79"/>
        <end position="99"/>
    </location>
</feature>
<feature type="compositionally biased region" description="Basic and acidic residues" evidence="1">
    <location>
        <begin position="89"/>
        <end position="99"/>
    </location>
</feature>
<proteinExistence type="predicted"/>
<dbReference type="Proteomes" id="UP000290875">
    <property type="component" value="Unassembled WGS sequence"/>
</dbReference>
<sequence length="121" mass="14341">MKSNTSLRIYLITLFINMIITFFIGYKYKDFLIVSLSPTIYYQGVVFISLSLPLLITWMHECCSKHILLRKLRKFKQKAPAIDQSSLDEESRKKLEKLTKQDLPTSHEIHELHEQMEKMFS</sequence>
<evidence type="ECO:0000313" key="4">
    <source>
        <dbReference type="Proteomes" id="UP000290875"/>
    </source>
</evidence>
<protein>
    <submittedName>
        <fullName evidence="3">Uncharacterized protein</fullName>
    </submittedName>
</protein>
<feature type="transmembrane region" description="Helical" evidence="2">
    <location>
        <begin position="7"/>
        <end position="28"/>
    </location>
</feature>
<feature type="transmembrane region" description="Helical" evidence="2">
    <location>
        <begin position="40"/>
        <end position="60"/>
    </location>
</feature>
<evidence type="ECO:0000256" key="2">
    <source>
        <dbReference type="SAM" id="Phobius"/>
    </source>
</evidence>
<organism evidence="3 4">
    <name type="scientific">Enterobacter cloacae</name>
    <dbReference type="NCBI Taxonomy" id="550"/>
    <lineage>
        <taxon>Bacteria</taxon>
        <taxon>Pseudomonadati</taxon>
        <taxon>Pseudomonadota</taxon>
        <taxon>Gammaproteobacteria</taxon>
        <taxon>Enterobacterales</taxon>
        <taxon>Enterobacteriaceae</taxon>
        <taxon>Enterobacter</taxon>
        <taxon>Enterobacter cloacae complex</taxon>
    </lineage>
</organism>
<keyword evidence="2" id="KW-0472">Membrane</keyword>
<dbReference type="AlphaFoldDB" id="A0A4Q2DZR1"/>
<keyword evidence="2" id="KW-1133">Transmembrane helix</keyword>
<reference evidence="3 4" key="1">
    <citation type="submission" date="2018-06" db="EMBL/GenBank/DDBJ databases">
        <title>Carbapenemase-producing Enterobacteriaceae present in wastewater treatment plant effluent and nearby surface waters in the US.</title>
        <authorList>
            <person name="Mathys D.A."/>
            <person name="Mollenkopf D.F."/>
            <person name="Feicht S.M."/>
            <person name="Adams R.J."/>
            <person name="Albers A.L."/>
            <person name="Grooters S.V."/>
            <person name="Stuever D.M."/>
            <person name="Daniels J.B."/>
            <person name="Wittum T.E."/>
        </authorList>
    </citation>
    <scope>NUCLEOTIDE SEQUENCE [LARGE SCALE GENOMIC DNA]</scope>
    <source>
        <strain evidence="3 4">GEO_4_Eff_A</strain>
    </source>
</reference>
<dbReference type="EMBL" id="QJSL01000040">
    <property type="protein sequence ID" value="RXW26260.1"/>
    <property type="molecule type" value="Genomic_DNA"/>
</dbReference>
<keyword evidence="2" id="KW-0812">Transmembrane</keyword>
<evidence type="ECO:0000313" key="3">
    <source>
        <dbReference type="EMBL" id="RXW26260.1"/>
    </source>
</evidence>
<accession>A0A4Q2DZR1</accession>
<comment type="caution">
    <text evidence="3">The sequence shown here is derived from an EMBL/GenBank/DDBJ whole genome shotgun (WGS) entry which is preliminary data.</text>
</comment>